<name>A0A369XNL9_9PROT</name>
<dbReference type="EMBL" id="QPGA01000019">
    <property type="protein sequence ID" value="RDE50476.1"/>
    <property type="molecule type" value="Genomic_DNA"/>
</dbReference>
<sequence>MKPEQDSYPVFEANQVLTSGHLNDGFNYLDEQEHQTRARLIGIGIACGLEIRLLGGTTIEVSKGCGVTSQGYLMVEPEAVSLVAYRADYRIPDEVDYPVFRDAEKQQYPLWELFPAGEPNTLELASVAGFLDDKAVLLFMELKQQGLRNCSPNNCDDKGSEVAVSVRRLLIKREHLDLISAAAAQLAAGLTSRDRQEREQAQLDLPDLRLPRLAFPRPNELRSQDILAAFVNVFQANQLAQGLGEALQAAYQAFRPWLQEEYPDDPFSDFAAKFGFLDQVLVADTTTTVQARFLPYYYDAFDDLLRAYDEFRWQASGLICACCPPVDLFARHLMLGLPSDSTDALPGIYRHGFLASPAISGCAEKTKEVRLLFKRIVEMLASFTAAPPLFAGLSEIDERIDPQIRITPSVLGGKPLAERAIPYYYEQTGKPPLYEIWNGEKTRRNRGNRNLAYRAYEYRPEPPRFVRDPLSYDFEAYDFLRIEGHLGKPYLAVMRTLLQLKQTYRLPIEIIALRSGPYDEQQTVDLSAESCRFQDLEAVFDALREQVLSALAEGVRFLYAIPLEGEQVGGGALPGGTPQLALLKAYAADFSYAADSVGAWFEKYLKLFQARPYVDVDHSQINEEAVLRVVWELLAGTSKSPLPSRYYGHIVVLYYLSKLAETLPPSLDLLSQADFENKCQDLLGLVRFFRSPAASAISQELKAFIPEDDLIDHFDQVLSSCQLAPLQSVHGEYGRRIGELKKKQFLVRFIADHPGMEHKAGVPLGGTFILVYHGVPAPALASTPAVAERTLSSPDDSRRAVVSVAGASVETRELADAISRISHNESLLSNPDINLLLDSLVGKPQGISSETGFAARLTKGDSRSLIDTVGDELAAGTVIADFYLPYLCCSDCSAIQFVVPRIPPTFTATVACTNAEGYATVSVAPQRGFPPYTVKVDDENHQNLSQELLLSVGQHTLLIRDSESTESAPQKVTVAPHLLFGEPSFVCSEDYSSYRVSLTITGGTPPYRVDGQAIEGDHHTSAPIDSGTAVNLEVLDSRDCAAAISFTHSCVRPCDFSFSVGCTDASDSAPVIVTPTGGIAPYTLMVDEQDYQPLPEILVLNSGEHTLTLRDSEGRQSPVRNVYVAPQLLFGEPSFDCGEDYSSYRASLTISGGIPPYRVNGQAIDGDGYTSEWIDSGTAVDLEVLDSRDCAAAISLTHTCVQACDFSFSVGCTDAEDTAPVMVTPTGGIAPYTLMVDEEAYQPLPAILILSSGEHTLTLRDSEGSESPARGVEVAQHLFLDEPAFFCSEDGSTYTATFTFGGGTPPYFVDGGKLAEGLFMYTTAPIGSGASSEFELVDSRNCSAKAAFTHSCEAACDLPCAGISLDRGYRFWLPDPDPKRPYTSVGFEVAEFSLEISAGERLDLSAQLSEILQVEDIDQLNENFADLVKQWLSRINELIAGITGNPDWLKLSYQALSPGFMGTLRIEYFECLGFDFRIQSFVQRGEESDDLDVAYLPEGTSIRRKAIEGNAIIVPAFDAIRIDKCHPETKPERLCPDDLNLKLEIDVSVDGRGALLKASATGDEQPVAYLWEAQDGQPPLANGDSGWFEFTGDAGPISKRVRVTAFTKRGCRSSRETTINFEELG</sequence>
<protein>
    <submittedName>
        <fullName evidence="1">Uncharacterized protein</fullName>
    </submittedName>
</protein>
<accession>A0A369XNL9</accession>
<evidence type="ECO:0000313" key="2">
    <source>
        <dbReference type="Proteomes" id="UP000253831"/>
    </source>
</evidence>
<organism evidence="1 2">
    <name type="scientific">Candidatus Accumulibacter meliphilus</name>
    <dbReference type="NCBI Taxonomy" id="2211374"/>
    <lineage>
        <taxon>Bacteria</taxon>
        <taxon>Pseudomonadati</taxon>
        <taxon>Pseudomonadota</taxon>
        <taxon>Betaproteobacteria</taxon>
        <taxon>Candidatus Accumulibacter</taxon>
    </lineage>
</organism>
<evidence type="ECO:0000313" key="1">
    <source>
        <dbReference type="EMBL" id="RDE50476.1"/>
    </source>
</evidence>
<dbReference type="Proteomes" id="UP000253831">
    <property type="component" value="Unassembled WGS sequence"/>
</dbReference>
<reference evidence="1 2" key="1">
    <citation type="submission" date="2018-05" db="EMBL/GenBank/DDBJ databases">
        <title>Integrated omic analyses show evidence that a Ca. Accumulibacter phosphatis strain performs denitrification under micro-aerobic conditions.</title>
        <authorList>
            <person name="Camejo P.Y."/>
            <person name="Katherine M.D."/>
            <person name="Daniel N.R."/>
        </authorList>
    </citation>
    <scope>NUCLEOTIDE SEQUENCE [LARGE SCALE GENOMIC DNA]</scope>
    <source>
        <strain evidence="1">UW-LDO-IC</strain>
    </source>
</reference>
<proteinExistence type="predicted"/>
<gene>
    <name evidence="1" type="ORF">DVS81_11100</name>
</gene>
<comment type="caution">
    <text evidence="1">The sequence shown here is derived from an EMBL/GenBank/DDBJ whole genome shotgun (WGS) entry which is preliminary data.</text>
</comment>